<feature type="domain" description="SpoVT-AbrB" evidence="1">
    <location>
        <begin position="17"/>
        <end position="62"/>
    </location>
</feature>
<proteinExistence type="predicted"/>
<dbReference type="SUPFAM" id="SSF89447">
    <property type="entry name" value="AbrB/MazE/MraZ-like"/>
    <property type="match status" value="1"/>
</dbReference>
<dbReference type="Gene3D" id="2.10.260.10">
    <property type="match status" value="1"/>
</dbReference>
<name>A0A2M6W5D8_9BACT</name>
<protein>
    <submittedName>
        <fullName evidence="2">AbrB family transcriptional regulator</fullName>
    </submittedName>
</protein>
<dbReference type="NCBIfam" id="TIGR01439">
    <property type="entry name" value="lp_hng_hel_AbrB"/>
    <property type="match status" value="1"/>
</dbReference>
<gene>
    <name evidence="2" type="ORF">COU29_04460</name>
</gene>
<dbReference type="SMART" id="SM00966">
    <property type="entry name" value="SpoVT_AbrB"/>
    <property type="match status" value="1"/>
</dbReference>
<reference evidence="3" key="1">
    <citation type="submission" date="2017-09" db="EMBL/GenBank/DDBJ databases">
        <title>Depth-based differentiation of microbial function through sediment-hosted aquifers and enrichment of novel symbionts in the deep terrestrial subsurface.</title>
        <authorList>
            <person name="Probst A.J."/>
            <person name="Ladd B."/>
            <person name="Jarett J.K."/>
            <person name="Geller-Mcgrath D.E."/>
            <person name="Sieber C.M.K."/>
            <person name="Emerson J.B."/>
            <person name="Anantharaman K."/>
            <person name="Thomas B.C."/>
            <person name="Malmstrom R."/>
            <person name="Stieglmeier M."/>
            <person name="Klingl A."/>
            <person name="Woyke T."/>
            <person name="Ryan C.M."/>
            <person name="Banfield J.F."/>
        </authorList>
    </citation>
    <scope>NUCLEOTIDE SEQUENCE [LARGE SCALE GENOMIC DNA]</scope>
</reference>
<dbReference type="Pfam" id="PF04014">
    <property type="entry name" value="MazE_antitoxin"/>
    <property type="match status" value="1"/>
</dbReference>
<evidence type="ECO:0000313" key="3">
    <source>
        <dbReference type="Proteomes" id="UP000231426"/>
    </source>
</evidence>
<evidence type="ECO:0000313" key="2">
    <source>
        <dbReference type="EMBL" id="PIT88027.1"/>
    </source>
</evidence>
<dbReference type="GO" id="GO:0003677">
    <property type="term" value="F:DNA binding"/>
    <property type="evidence" value="ECO:0007669"/>
    <property type="project" value="InterPro"/>
</dbReference>
<comment type="caution">
    <text evidence="2">The sequence shown here is derived from an EMBL/GenBank/DDBJ whole genome shotgun (WGS) entry which is preliminary data.</text>
</comment>
<dbReference type="InterPro" id="IPR037914">
    <property type="entry name" value="SpoVT-AbrB_sf"/>
</dbReference>
<dbReference type="InterPro" id="IPR007159">
    <property type="entry name" value="SpoVT-AbrB_dom"/>
</dbReference>
<dbReference type="Proteomes" id="UP000231426">
    <property type="component" value="Unassembled WGS sequence"/>
</dbReference>
<dbReference type="EMBL" id="PFBV01000006">
    <property type="protein sequence ID" value="PIT88027.1"/>
    <property type="molecule type" value="Genomic_DNA"/>
</dbReference>
<evidence type="ECO:0000259" key="1">
    <source>
        <dbReference type="SMART" id="SM00966"/>
    </source>
</evidence>
<dbReference type="AlphaFoldDB" id="A0A2M6W5D8"/>
<accession>A0A2M6W5D8</accession>
<sequence length="74" mass="8292">MKKIHHEHPFGNICGSTSIGIRGQIVIPKKARDLMRVKTGDQFLVLEHDGCLVIVPEKVVSHMLKHISKALVKK</sequence>
<organism evidence="2 3">
    <name type="scientific">Candidatus Magasanikbacteria bacterium CG10_big_fil_rev_8_21_14_0_10_36_32</name>
    <dbReference type="NCBI Taxonomy" id="1974646"/>
    <lineage>
        <taxon>Bacteria</taxon>
        <taxon>Candidatus Magasanikiibacteriota</taxon>
    </lineage>
</organism>